<proteinExistence type="predicted"/>
<name>A0ABQ1MLI9_9SPHI</name>
<dbReference type="EMBL" id="BMIK01000019">
    <property type="protein sequence ID" value="GGC42834.1"/>
    <property type="molecule type" value="Genomic_DNA"/>
</dbReference>
<organism evidence="1 2">
    <name type="scientific">Parapedobacter defluvii</name>
    <dbReference type="NCBI Taxonomy" id="2045106"/>
    <lineage>
        <taxon>Bacteria</taxon>
        <taxon>Pseudomonadati</taxon>
        <taxon>Bacteroidota</taxon>
        <taxon>Sphingobacteriia</taxon>
        <taxon>Sphingobacteriales</taxon>
        <taxon>Sphingobacteriaceae</taxon>
        <taxon>Parapedobacter</taxon>
    </lineage>
</organism>
<gene>
    <name evidence="1" type="ORF">GCM10011386_38880</name>
</gene>
<keyword evidence="2" id="KW-1185">Reference proteome</keyword>
<dbReference type="InterPro" id="IPR036388">
    <property type="entry name" value="WH-like_DNA-bd_sf"/>
</dbReference>
<dbReference type="Proteomes" id="UP000597338">
    <property type="component" value="Unassembled WGS sequence"/>
</dbReference>
<dbReference type="PANTHER" id="PTHR30595:SF6">
    <property type="entry name" value="SCHLAFEN ALBA-2 DOMAIN-CONTAINING PROTEIN"/>
    <property type="match status" value="1"/>
</dbReference>
<dbReference type="Gene3D" id="3.30.565.60">
    <property type="match status" value="1"/>
</dbReference>
<dbReference type="Gene3D" id="1.10.10.10">
    <property type="entry name" value="Winged helix-like DNA-binding domain superfamily/Winged helix DNA-binding domain"/>
    <property type="match status" value="1"/>
</dbReference>
<dbReference type="Pfam" id="PF13749">
    <property type="entry name" value="HATPase_c_4"/>
    <property type="match status" value="1"/>
</dbReference>
<protein>
    <recommendedName>
        <fullName evidence="3">ATP-dependent DNA helicase RecG C-terminal domain-containing protein</fullName>
    </recommendedName>
</protein>
<dbReference type="PANTHER" id="PTHR30595">
    <property type="entry name" value="GLPR-RELATED TRANSCRIPTIONAL REPRESSOR"/>
    <property type="match status" value="1"/>
</dbReference>
<evidence type="ECO:0000313" key="1">
    <source>
        <dbReference type="EMBL" id="GGC42834.1"/>
    </source>
</evidence>
<comment type="caution">
    <text evidence="1">The sequence shown here is derived from an EMBL/GenBank/DDBJ whole genome shotgun (WGS) entry which is preliminary data.</text>
</comment>
<reference evidence="2" key="1">
    <citation type="journal article" date="2019" name="Int. J. Syst. Evol. Microbiol.">
        <title>The Global Catalogue of Microorganisms (GCM) 10K type strain sequencing project: providing services to taxonomists for standard genome sequencing and annotation.</title>
        <authorList>
            <consortium name="The Broad Institute Genomics Platform"/>
            <consortium name="The Broad Institute Genome Sequencing Center for Infectious Disease"/>
            <person name="Wu L."/>
            <person name="Ma J."/>
        </authorList>
    </citation>
    <scope>NUCLEOTIDE SEQUENCE [LARGE SCALE GENOMIC DNA]</scope>
    <source>
        <strain evidence="2">CGMCC 1.15342</strain>
    </source>
</reference>
<accession>A0ABQ1MLI9</accession>
<sequence length="134" mass="15727">MPYNPDIANAFFRMGYVEAWGRGFTKMIDQCREAGLPDPQYEYRTSGVWAVFRKDIYHEAYLKELGLNERQIKALLYFKDKGEIVNAEYVKLNPVSERIARYDLTDLVSKKMLVKIGERKATKYIYSDKLPIKD</sequence>
<evidence type="ECO:0000313" key="2">
    <source>
        <dbReference type="Proteomes" id="UP000597338"/>
    </source>
</evidence>
<dbReference type="InterPro" id="IPR038475">
    <property type="entry name" value="RecG_C_sf"/>
</dbReference>
<evidence type="ECO:0008006" key="3">
    <source>
        <dbReference type="Google" id="ProtNLM"/>
    </source>
</evidence>
<dbReference type="RefSeq" id="WP_188753137.1">
    <property type="nucleotide sequence ID" value="NZ_BMIK01000019.1"/>
</dbReference>